<reference evidence="1 2" key="1">
    <citation type="journal article" date="2022" name="Plant J.">
        <title>Chromosome-level genome of Camellia lanceoleosa provides a valuable resource for understanding genome evolution and self-incompatibility.</title>
        <authorList>
            <person name="Gong W."/>
            <person name="Xiao S."/>
            <person name="Wang L."/>
            <person name="Liao Z."/>
            <person name="Chang Y."/>
            <person name="Mo W."/>
            <person name="Hu G."/>
            <person name="Li W."/>
            <person name="Zhao G."/>
            <person name="Zhu H."/>
            <person name="Hu X."/>
            <person name="Ji K."/>
            <person name="Xiang X."/>
            <person name="Song Q."/>
            <person name="Yuan D."/>
            <person name="Jin S."/>
            <person name="Zhang L."/>
        </authorList>
    </citation>
    <scope>NUCLEOTIDE SEQUENCE [LARGE SCALE GENOMIC DNA]</scope>
    <source>
        <strain evidence="1">SQ_2022a</strain>
    </source>
</reference>
<name>A0ACC0GY74_9ERIC</name>
<comment type="caution">
    <text evidence="1">The sequence shown here is derived from an EMBL/GenBank/DDBJ whole genome shotgun (WGS) entry which is preliminary data.</text>
</comment>
<protein>
    <submittedName>
        <fullName evidence="1">Uncharacterized protein</fullName>
    </submittedName>
</protein>
<accession>A0ACC0GY74</accession>
<keyword evidence="2" id="KW-1185">Reference proteome</keyword>
<dbReference type="EMBL" id="CM045764">
    <property type="protein sequence ID" value="KAI8006153.1"/>
    <property type="molecule type" value="Genomic_DNA"/>
</dbReference>
<sequence length="71" mass="8056">MLLTIDENLKPLSRHGWAKLSMLLAVQSTQDHSWFLTHSTPVLPSGDRAELATEKSVCWVHKFPLIFLTLV</sequence>
<gene>
    <name evidence="1" type="ORF">LOK49_LG07G03241</name>
</gene>
<organism evidence="1 2">
    <name type="scientific">Camellia lanceoleosa</name>
    <dbReference type="NCBI Taxonomy" id="1840588"/>
    <lineage>
        <taxon>Eukaryota</taxon>
        <taxon>Viridiplantae</taxon>
        <taxon>Streptophyta</taxon>
        <taxon>Embryophyta</taxon>
        <taxon>Tracheophyta</taxon>
        <taxon>Spermatophyta</taxon>
        <taxon>Magnoliopsida</taxon>
        <taxon>eudicotyledons</taxon>
        <taxon>Gunneridae</taxon>
        <taxon>Pentapetalae</taxon>
        <taxon>asterids</taxon>
        <taxon>Ericales</taxon>
        <taxon>Theaceae</taxon>
        <taxon>Camellia</taxon>
    </lineage>
</organism>
<proteinExistence type="predicted"/>
<dbReference type="Proteomes" id="UP001060215">
    <property type="component" value="Chromosome 7"/>
</dbReference>
<evidence type="ECO:0000313" key="1">
    <source>
        <dbReference type="EMBL" id="KAI8006153.1"/>
    </source>
</evidence>
<evidence type="ECO:0000313" key="2">
    <source>
        <dbReference type="Proteomes" id="UP001060215"/>
    </source>
</evidence>